<evidence type="ECO:0000256" key="1">
    <source>
        <dbReference type="SAM" id="MobiDB-lite"/>
    </source>
</evidence>
<comment type="caution">
    <text evidence="2">The sequence shown here is derived from an EMBL/GenBank/DDBJ whole genome shotgun (WGS) entry which is preliminary data.</text>
</comment>
<reference evidence="2 3" key="1">
    <citation type="submission" date="2024-01" db="EMBL/GenBank/DDBJ databases">
        <title>Genome assemblies of Stephania.</title>
        <authorList>
            <person name="Yang L."/>
        </authorList>
    </citation>
    <scope>NUCLEOTIDE SEQUENCE [LARGE SCALE GENOMIC DNA]</scope>
    <source>
        <strain evidence="2">JXDWG</strain>
        <tissue evidence="2">Leaf</tissue>
    </source>
</reference>
<evidence type="ECO:0000313" key="2">
    <source>
        <dbReference type="EMBL" id="KAK9148733.1"/>
    </source>
</evidence>
<dbReference type="EMBL" id="JBBNAG010000003">
    <property type="protein sequence ID" value="KAK9148733.1"/>
    <property type="molecule type" value="Genomic_DNA"/>
</dbReference>
<keyword evidence="3" id="KW-1185">Reference proteome</keyword>
<dbReference type="Proteomes" id="UP001419268">
    <property type="component" value="Unassembled WGS sequence"/>
</dbReference>
<sequence>MAKTAARSSGSKEDADCAHGAKARCIGGPIRAARVRRASKTGTQADGRRDTERTTRATTQDATSADLLNFFWIYSLELSPLLVTIAGIISELENIDVRHT</sequence>
<protein>
    <submittedName>
        <fullName evidence="2">Uncharacterized protein</fullName>
    </submittedName>
</protein>
<name>A0AAP0PL65_9MAGN</name>
<proteinExistence type="predicted"/>
<evidence type="ECO:0000313" key="3">
    <source>
        <dbReference type="Proteomes" id="UP001419268"/>
    </source>
</evidence>
<gene>
    <name evidence="2" type="ORF">Scep_007490</name>
</gene>
<organism evidence="2 3">
    <name type="scientific">Stephania cephalantha</name>
    <dbReference type="NCBI Taxonomy" id="152367"/>
    <lineage>
        <taxon>Eukaryota</taxon>
        <taxon>Viridiplantae</taxon>
        <taxon>Streptophyta</taxon>
        <taxon>Embryophyta</taxon>
        <taxon>Tracheophyta</taxon>
        <taxon>Spermatophyta</taxon>
        <taxon>Magnoliopsida</taxon>
        <taxon>Ranunculales</taxon>
        <taxon>Menispermaceae</taxon>
        <taxon>Menispermoideae</taxon>
        <taxon>Cissampelideae</taxon>
        <taxon>Stephania</taxon>
    </lineage>
</organism>
<accession>A0AAP0PL65</accession>
<feature type="compositionally biased region" description="Basic and acidic residues" evidence="1">
    <location>
        <begin position="46"/>
        <end position="55"/>
    </location>
</feature>
<feature type="region of interest" description="Disordered" evidence="1">
    <location>
        <begin position="35"/>
        <end position="59"/>
    </location>
</feature>
<dbReference type="AlphaFoldDB" id="A0AAP0PL65"/>